<proteinExistence type="predicted"/>
<evidence type="ECO:0000313" key="2">
    <source>
        <dbReference type="Proteomes" id="UP001060215"/>
    </source>
</evidence>
<evidence type="ECO:0000313" key="1">
    <source>
        <dbReference type="EMBL" id="KAI8007157.1"/>
    </source>
</evidence>
<keyword evidence="2" id="KW-1185">Reference proteome</keyword>
<sequence>MLVLVQCFVVGFVQCNVNLLWLKSFAMLCSINLKFVCDVLAATSSSHFVPSAPPPLPPPPPPAPAASVAPEDCGDTVREEACEAAQD</sequence>
<accession>A0ACC0H0Z8</accession>
<protein>
    <submittedName>
        <fullName evidence="1">Uncharacterized protein</fullName>
    </submittedName>
</protein>
<name>A0ACC0H0Z8_9ERIC</name>
<gene>
    <name evidence="1" type="ORF">LOK49_LG07G01851</name>
</gene>
<comment type="caution">
    <text evidence="1">The sequence shown here is derived from an EMBL/GenBank/DDBJ whole genome shotgun (WGS) entry which is preliminary data.</text>
</comment>
<dbReference type="EMBL" id="CM045764">
    <property type="protein sequence ID" value="KAI8007157.1"/>
    <property type="molecule type" value="Genomic_DNA"/>
</dbReference>
<dbReference type="Proteomes" id="UP001060215">
    <property type="component" value="Chromosome 7"/>
</dbReference>
<reference evidence="1 2" key="1">
    <citation type="journal article" date="2022" name="Plant J.">
        <title>Chromosome-level genome of Camellia lanceoleosa provides a valuable resource for understanding genome evolution and self-incompatibility.</title>
        <authorList>
            <person name="Gong W."/>
            <person name="Xiao S."/>
            <person name="Wang L."/>
            <person name="Liao Z."/>
            <person name="Chang Y."/>
            <person name="Mo W."/>
            <person name="Hu G."/>
            <person name="Li W."/>
            <person name="Zhao G."/>
            <person name="Zhu H."/>
            <person name="Hu X."/>
            <person name="Ji K."/>
            <person name="Xiang X."/>
            <person name="Song Q."/>
            <person name="Yuan D."/>
            <person name="Jin S."/>
            <person name="Zhang L."/>
        </authorList>
    </citation>
    <scope>NUCLEOTIDE SEQUENCE [LARGE SCALE GENOMIC DNA]</scope>
    <source>
        <strain evidence="1">SQ_2022a</strain>
    </source>
</reference>
<organism evidence="1 2">
    <name type="scientific">Camellia lanceoleosa</name>
    <dbReference type="NCBI Taxonomy" id="1840588"/>
    <lineage>
        <taxon>Eukaryota</taxon>
        <taxon>Viridiplantae</taxon>
        <taxon>Streptophyta</taxon>
        <taxon>Embryophyta</taxon>
        <taxon>Tracheophyta</taxon>
        <taxon>Spermatophyta</taxon>
        <taxon>Magnoliopsida</taxon>
        <taxon>eudicotyledons</taxon>
        <taxon>Gunneridae</taxon>
        <taxon>Pentapetalae</taxon>
        <taxon>asterids</taxon>
        <taxon>Ericales</taxon>
        <taxon>Theaceae</taxon>
        <taxon>Camellia</taxon>
    </lineage>
</organism>